<accession>A0A934W966</accession>
<dbReference type="Proteomes" id="UP000622890">
    <property type="component" value="Unassembled WGS sequence"/>
</dbReference>
<comment type="caution">
    <text evidence="1">The sequence shown here is derived from an EMBL/GenBank/DDBJ whole genome shotgun (WGS) entry which is preliminary data.</text>
</comment>
<keyword evidence="2" id="KW-1185">Reference proteome</keyword>
<protein>
    <submittedName>
        <fullName evidence="1">Uncharacterized protein</fullName>
    </submittedName>
</protein>
<proteinExistence type="predicted"/>
<sequence>MTGEYNGISAAYERYRIKQEIEEISNRLGQNGRNVPEVPKAWVNGGQLVDDYSPAQLERFRTIDNLEALRKQGIVELDANWSIKSVASGREMFINPRQVRFTQEWVNYNSSDKINTLDTTGRTVQVSPENLPAMDVVLMPDGRLTSLDNRRLTASYLYEAENVKVIIRAGNDPLPDARTVERFSWKGYVPQTWADAAAVRIFKQGPEFRETFRQGSPVVPLVKNAPSDPFYRPYLAPPTRRR</sequence>
<name>A0A934W966_9BURK</name>
<evidence type="ECO:0000313" key="2">
    <source>
        <dbReference type="Proteomes" id="UP000622890"/>
    </source>
</evidence>
<reference evidence="1" key="1">
    <citation type="submission" date="2021-01" db="EMBL/GenBank/DDBJ databases">
        <title>Genome sequence of strain Noviherbaspirillum sp. DKR-6.</title>
        <authorList>
            <person name="Chaudhary D.K."/>
        </authorList>
    </citation>
    <scope>NUCLEOTIDE SEQUENCE</scope>
    <source>
        <strain evidence="1">DKR-6</strain>
    </source>
</reference>
<gene>
    <name evidence="1" type="ORF">JJB74_27805</name>
</gene>
<organism evidence="1 2">
    <name type="scientific">Noviherbaspirillum pedocola</name>
    <dbReference type="NCBI Taxonomy" id="2801341"/>
    <lineage>
        <taxon>Bacteria</taxon>
        <taxon>Pseudomonadati</taxon>
        <taxon>Pseudomonadota</taxon>
        <taxon>Betaproteobacteria</taxon>
        <taxon>Burkholderiales</taxon>
        <taxon>Oxalobacteraceae</taxon>
        <taxon>Noviherbaspirillum</taxon>
    </lineage>
</organism>
<dbReference type="EMBL" id="JAEPBG010000021">
    <property type="protein sequence ID" value="MBK4738445.1"/>
    <property type="molecule type" value="Genomic_DNA"/>
</dbReference>
<dbReference type="RefSeq" id="WP_200597676.1">
    <property type="nucleotide sequence ID" value="NZ_JAEPBG010000021.1"/>
</dbReference>
<evidence type="ECO:0000313" key="1">
    <source>
        <dbReference type="EMBL" id="MBK4738445.1"/>
    </source>
</evidence>
<dbReference type="AlphaFoldDB" id="A0A934W966"/>